<comment type="caution">
    <text evidence="1">The sequence shown here is derived from an EMBL/GenBank/DDBJ whole genome shotgun (WGS) entry which is preliminary data.</text>
</comment>
<organism evidence="1 2">
    <name type="scientific">Clostridium punense</name>
    <dbReference type="NCBI Taxonomy" id="1054297"/>
    <lineage>
        <taxon>Bacteria</taxon>
        <taxon>Bacillati</taxon>
        <taxon>Bacillota</taxon>
        <taxon>Clostridia</taxon>
        <taxon>Eubacteriales</taxon>
        <taxon>Clostridiaceae</taxon>
        <taxon>Clostridium</taxon>
    </lineage>
</organism>
<dbReference type="Proteomes" id="UP001519308">
    <property type="component" value="Unassembled WGS sequence"/>
</dbReference>
<proteinExistence type="predicted"/>
<gene>
    <name evidence="1" type="ORF">J2Z44_002177</name>
</gene>
<reference evidence="1 2" key="1">
    <citation type="submission" date="2021-03" db="EMBL/GenBank/DDBJ databases">
        <title>Genomic Encyclopedia of Type Strains, Phase IV (KMG-IV): sequencing the most valuable type-strain genomes for metagenomic binning, comparative biology and taxonomic classification.</title>
        <authorList>
            <person name="Goeker M."/>
        </authorList>
    </citation>
    <scope>NUCLEOTIDE SEQUENCE [LARGE SCALE GENOMIC DNA]</scope>
    <source>
        <strain evidence="1 2">DSM 28650</strain>
    </source>
</reference>
<name>A0ABS4K520_9CLOT</name>
<dbReference type="EMBL" id="JAGGLL010000015">
    <property type="protein sequence ID" value="MBP2022356.1"/>
    <property type="molecule type" value="Genomic_DNA"/>
</dbReference>
<protein>
    <recommendedName>
        <fullName evidence="3">Transposase</fullName>
    </recommendedName>
</protein>
<evidence type="ECO:0000313" key="1">
    <source>
        <dbReference type="EMBL" id="MBP2022356.1"/>
    </source>
</evidence>
<accession>A0ABS4K520</accession>
<keyword evidence="2" id="KW-1185">Reference proteome</keyword>
<evidence type="ECO:0000313" key="2">
    <source>
        <dbReference type="Proteomes" id="UP001519308"/>
    </source>
</evidence>
<evidence type="ECO:0008006" key="3">
    <source>
        <dbReference type="Google" id="ProtNLM"/>
    </source>
</evidence>
<sequence>MNEEIINKKFKNKTVLAVDITLSDYFNKNVIILTKLVGNTRIEACVNFVYNGLFLLVINYVDIEGFY</sequence>